<accession>A0A5N6WU05</accession>
<protein>
    <submittedName>
        <fullName evidence="2">Uncharacterized protein</fullName>
    </submittedName>
</protein>
<dbReference type="AlphaFoldDB" id="A0A5N6WU05"/>
<dbReference type="EMBL" id="ML741828">
    <property type="protein sequence ID" value="KAE8323596.1"/>
    <property type="molecule type" value="Genomic_DNA"/>
</dbReference>
<feature type="compositionally biased region" description="Basic and acidic residues" evidence="1">
    <location>
        <begin position="41"/>
        <end position="50"/>
    </location>
</feature>
<dbReference type="Proteomes" id="UP000325945">
    <property type="component" value="Unassembled WGS sequence"/>
</dbReference>
<evidence type="ECO:0000313" key="2">
    <source>
        <dbReference type="EMBL" id="KAE8323596.1"/>
    </source>
</evidence>
<feature type="region of interest" description="Disordered" evidence="1">
    <location>
        <begin position="17"/>
        <end position="56"/>
    </location>
</feature>
<name>A0A5N6WU05_9EURO</name>
<sequence>MYWEILHVQRPRDVLSPKVHHTQTSRQDHERTSFIASQSREAQESHKHNTNESTHINQYIRKGAMTFTL</sequence>
<organism evidence="2 3">
    <name type="scientific">Aspergillus sergii</name>
    <dbReference type="NCBI Taxonomy" id="1034303"/>
    <lineage>
        <taxon>Eukaryota</taxon>
        <taxon>Fungi</taxon>
        <taxon>Dikarya</taxon>
        <taxon>Ascomycota</taxon>
        <taxon>Pezizomycotina</taxon>
        <taxon>Eurotiomycetes</taxon>
        <taxon>Eurotiomycetidae</taxon>
        <taxon>Eurotiales</taxon>
        <taxon>Aspergillaceae</taxon>
        <taxon>Aspergillus</taxon>
        <taxon>Aspergillus subgen. Circumdati</taxon>
    </lineage>
</organism>
<reference evidence="3" key="1">
    <citation type="submission" date="2019-04" db="EMBL/GenBank/DDBJ databases">
        <title>Friends and foes A comparative genomics studyof 23 Aspergillus species from section Flavi.</title>
        <authorList>
            <consortium name="DOE Joint Genome Institute"/>
            <person name="Kjaerbolling I."/>
            <person name="Vesth T."/>
            <person name="Frisvad J.C."/>
            <person name="Nybo J.L."/>
            <person name="Theobald S."/>
            <person name="Kildgaard S."/>
            <person name="Isbrandt T."/>
            <person name="Kuo A."/>
            <person name="Sato A."/>
            <person name="Lyhne E.K."/>
            <person name="Kogle M.E."/>
            <person name="Wiebenga A."/>
            <person name="Kun R.S."/>
            <person name="Lubbers R.J."/>
            <person name="Makela M.R."/>
            <person name="Barry K."/>
            <person name="Chovatia M."/>
            <person name="Clum A."/>
            <person name="Daum C."/>
            <person name="Haridas S."/>
            <person name="He G."/>
            <person name="LaButti K."/>
            <person name="Lipzen A."/>
            <person name="Mondo S."/>
            <person name="Riley R."/>
            <person name="Salamov A."/>
            <person name="Simmons B.A."/>
            <person name="Magnuson J.K."/>
            <person name="Henrissat B."/>
            <person name="Mortensen U.H."/>
            <person name="Larsen T.O."/>
            <person name="Devries R.P."/>
            <person name="Grigoriev I.V."/>
            <person name="Machida M."/>
            <person name="Baker S.E."/>
            <person name="Andersen M.R."/>
        </authorList>
    </citation>
    <scope>NUCLEOTIDE SEQUENCE [LARGE SCALE GENOMIC DNA]</scope>
    <source>
        <strain evidence="3">CBS 130017</strain>
    </source>
</reference>
<proteinExistence type="predicted"/>
<gene>
    <name evidence="2" type="ORF">BDV39DRAFT_181965</name>
</gene>
<evidence type="ECO:0000313" key="3">
    <source>
        <dbReference type="Proteomes" id="UP000325945"/>
    </source>
</evidence>
<evidence type="ECO:0000256" key="1">
    <source>
        <dbReference type="SAM" id="MobiDB-lite"/>
    </source>
</evidence>
<keyword evidence="3" id="KW-1185">Reference proteome</keyword>